<protein>
    <recommendedName>
        <fullName evidence="3">Chromo domain-containing protein</fullName>
    </recommendedName>
</protein>
<dbReference type="RefSeq" id="XP_007389481.1">
    <property type="nucleotide sequence ID" value="XM_007389419.1"/>
</dbReference>
<proteinExistence type="predicted"/>
<evidence type="ECO:0008006" key="3">
    <source>
        <dbReference type="Google" id="ProtNLM"/>
    </source>
</evidence>
<organism evidence="1 2">
    <name type="scientific">Punctularia strigosozonata (strain HHB-11173)</name>
    <name type="common">White-rot fungus</name>
    <dbReference type="NCBI Taxonomy" id="741275"/>
    <lineage>
        <taxon>Eukaryota</taxon>
        <taxon>Fungi</taxon>
        <taxon>Dikarya</taxon>
        <taxon>Basidiomycota</taxon>
        <taxon>Agaricomycotina</taxon>
        <taxon>Agaricomycetes</taxon>
        <taxon>Corticiales</taxon>
        <taxon>Punctulariaceae</taxon>
        <taxon>Punctularia</taxon>
    </lineage>
</organism>
<dbReference type="SUPFAM" id="SSF54160">
    <property type="entry name" value="Chromo domain-like"/>
    <property type="match status" value="1"/>
</dbReference>
<evidence type="ECO:0000313" key="1">
    <source>
        <dbReference type="EMBL" id="EIN03290.1"/>
    </source>
</evidence>
<dbReference type="eggNOG" id="KOG0017">
    <property type="taxonomic scope" value="Eukaryota"/>
</dbReference>
<dbReference type="OMA" id="PYQANND"/>
<dbReference type="HOGENOM" id="CLU_132807_2_0_1"/>
<dbReference type="KEGG" id="psq:PUNSTDRAFT_23143"/>
<sequence>ESSVYEIELPNDLRQRRVHPRFHISKLRPHVPNDDAKFPGREAMSFYDFGQPDELEREVEEIVAHEWDDDEILFLVRWTFGDSS</sequence>
<dbReference type="AlphaFoldDB" id="R7RYV3"/>
<feature type="non-terminal residue" evidence="1">
    <location>
        <position position="84"/>
    </location>
</feature>
<gene>
    <name evidence="1" type="ORF">PUNSTDRAFT_23143</name>
</gene>
<accession>R7RYV3</accession>
<dbReference type="Proteomes" id="UP000054196">
    <property type="component" value="Unassembled WGS sequence"/>
</dbReference>
<name>R7RYV3_PUNST</name>
<keyword evidence="2" id="KW-1185">Reference proteome</keyword>
<reference evidence="2" key="1">
    <citation type="journal article" date="2012" name="Science">
        <title>The Paleozoic origin of enzymatic lignin decomposition reconstructed from 31 fungal genomes.</title>
        <authorList>
            <person name="Floudas D."/>
            <person name="Binder M."/>
            <person name="Riley R."/>
            <person name="Barry K."/>
            <person name="Blanchette R.A."/>
            <person name="Henrissat B."/>
            <person name="Martinez A.T."/>
            <person name="Otillar R."/>
            <person name="Spatafora J.W."/>
            <person name="Yadav J.S."/>
            <person name="Aerts A."/>
            <person name="Benoit I."/>
            <person name="Boyd A."/>
            <person name="Carlson A."/>
            <person name="Copeland A."/>
            <person name="Coutinho P.M."/>
            <person name="de Vries R.P."/>
            <person name="Ferreira P."/>
            <person name="Findley K."/>
            <person name="Foster B."/>
            <person name="Gaskell J."/>
            <person name="Glotzer D."/>
            <person name="Gorecki P."/>
            <person name="Heitman J."/>
            <person name="Hesse C."/>
            <person name="Hori C."/>
            <person name="Igarashi K."/>
            <person name="Jurgens J.A."/>
            <person name="Kallen N."/>
            <person name="Kersten P."/>
            <person name="Kohler A."/>
            <person name="Kuees U."/>
            <person name="Kumar T.K.A."/>
            <person name="Kuo A."/>
            <person name="LaButti K."/>
            <person name="Larrondo L.F."/>
            <person name="Lindquist E."/>
            <person name="Ling A."/>
            <person name="Lombard V."/>
            <person name="Lucas S."/>
            <person name="Lundell T."/>
            <person name="Martin R."/>
            <person name="McLaughlin D.J."/>
            <person name="Morgenstern I."/>
            <person name="Morin E."/>
            <person name="Murat C."/>
            <person name="Nagy L.G."/>
            <person name="Nolan M."/>
            <person name="Ohm R.A."/>
            <person name="Patyshakuliyeva A."/>
            <person name="Rokas A."/>
            <person name="Ruiz-Duenas F.J."/>
            <person name="Sabat G."/>
            <person name="Salamov A."/>
            <person name="Samejima M."/>
            <person name="Schmutz J."/>
            <person name="Slot J.C."/>
            <person name="St John F."/>
            <person name="Stenlid J."/>
            <person name="Sun H."/>
            <person name="Sun S."/>
            <person name="Syed K."/>
            <person name="Tsang A."/>
            <person name="Wiebenga A."/>
            <person name="Young D."/>
            <person name="Pisabarro A."/>
            <person name="Eastwood D.C."/>
            <person name="Martin F."/>
            <person name="Cullen D."/>
            <person name="Grigoriev I.V."/>
            <person name="Hibbett D.S."/>
        </authorList>
    </citation>
    <scope>NUCLEOTIDE SEQUENCE [LARGE SCALE GENOMIC DNA]</scope>
    <source>
        <strain evidence="2">HHB-11173 SS5</strain>
    </source>
</reference>
<dbReference type="EMBL" id="JH687665">
    <property type="protein sequence ID" value="EIN03290.1"/>
    <property type="molecule type" value="Genomic_DNA"/>
</dbReference>
<feature type="non-terminal residue" evidence="1">
    <location>
        <position position="1"/>
    </location>
</feature>
<dbReference type="GeneID" id="18881963"/>
<evidence type="ECO:0000313" key="2">
    <source>
        <dbReference type="Proteomes" id="UP000054196"/>
    </source>
</evidence>
<dbReference type="OrthoDB" id="3158924at2759"/>
<dbReference type="InterPro" id="IPR016197">
    <property type="entry name" value="Chromo-like_dom_sf"/>
</dbReference>